<reference evidence="2" key="1">
    <citation type="journal article" date="2009" name="Genome Res.">
        <title>Comparative genomic analyses of the human fungal pathogens Coccidioides and their relatives.</title>
        <authorList>
            <person name="Sharpton T.J."/>
            <person name="Stajich J.E."/>
            <person name="Rounsley S.D."/>
            <person name="Gardner M.J."/>
            <person name="Wortman J.R."/>
            <person name="Jordar V.S."/>
            <person name="Maiti R."/>
            <person name="Kodira C.D."/>
            <person name="Neafsey D.E."/>
            <person name="Zeng Q."/>
            <person name="Hung C.-Y."/>
            <person name="McMahan C."/>
            <person name="Muszewska A."/>
            <person name="Grynberg M."/>
            <person name="Mandel M.A."/>
            <person name="Kellner E.M."/>
            <person name="Barker B.M."/>
            <person name="Galgiani J.N."/>
            <person name="Orbach M.J."/>
            <person name="Kirkland T.N."/>
            <person name="Cole G.T."/>
            <person name="Henn M.R."/>
            <person name="Birren B.W."/>
            <person name="Taylor J.W."/>
        </authorList>
    </citation>
    <scope>NUCLEOTIDE SEQUENCE [LARGE SCALE GENOMIC DNA]</scope>
    <source>
        <strain evidence="2">UAMH 1704</strain>
    </source>
</reference>
<dbReference type="HOGENOM" id="CLU_095070_2_0_1"/>
<dbReference type="VEuPathDB" id="FungiDB:UREG_07898"/>
<dbReference type="eggNOG" id="ENOG502SU1E">
    <property type="taxonomic scope" value="Eukaryota"/>
</dbReference>
<dbReference type="GeneID" id="8437818"/>
<dbReference type="Gene3D" id="2.60.40.2970">
    <property type="match status" value="1"/>
</dbReference>
<dbReference type="KEGG" id="ure:UREG_07898"/>
<keyword evidence="2" id="KW-1185">Reference proteome</keyword>
<dbReference type="OMA" id="RWHAVWE"/>
<dbReference type="STRING" id="336963.C4JXW0"/>
<evidence type="ECO:0000313" key="1">
    <source>
        <dbReference type="EMBL" id="EEP83033.1"/>
    </source>
</evidence>
<proteinExistence type="predicted"/>
<sequence>MGPAESSSPLPRVSIQAVRDTLPAGEPCELEVTVHNDDAESTMTILGWNNPLDSMAVILGVFEIHDKETGNLVEMDRIQVSRMLPPPPEQLVEIAPRASEKLHVVLTGVSLSPGRMYSIRAKGWWQSIWHLSKDEVIEKYLKDQSGAVSGDFLSNSVEVKQRCSCLQPNVAVCSTIFLETVTGNARLPWTRSRQ</sequence>
<name>C4JXW0_UNCRE</name>
<dbReference type="EMBL" id="CH476619">
    <property type="protein sequence ID" value="EEP83033.1"/>
    <property type="molecule type" value="Genomic_DNA"/>
</dbReference>
<evidence type="ECO:0000313" key="2">
    <source>
        <dbReference type="Proteomes" id="UP000002058"/>
    </source>
</evidence>
<protein>
    <submittedName>
        <fullName evidence="1">Uncharacterized protein</fullName>
    </submittedName>
</protein>
<gene>
    <name evidence="1" type="ORF">UREG_07898</name>
</gene>
<dbReference type="Proteomes" id="UP000002058">
    <property type="component" value="Unassembled WGS sequence"/>
</dbReference>
<accession>C4JXW0</accession>
<dbReference type="RefSeq" id="XP_002583125.1">
    <property type="nucleotide sequence ID" value="XM_002583079.1"/>
</dbReference>
<dbReference type="InParanoid" id="C4JXW0"/>
<dbReference type="OrthoDB" id="4664297at2759"/>
<dbReference type="AlphaFoldDB" id="C4JXW0"/>
<organism evidence="1 2">
    <name type="scientific">Uncinocarpus reesii (strain UAMH 1704)</name>
    <dbReference type="NCBI Taxonomy" id="336963"/>
    <lineage>
        <taxon>Eukaryota</taxon>
        <taxon>Fungi</taxon>
        <taxon>Dikarya</taxon>
        <taxon>Ascomycota</taxon>
        <taxon>Pezizomycotina</taxon>
        <taxon>Eurotiomycetes</taxon>
        <taxon>Eurotiomycetidae</taxon>
        <taxon>Onygenales</taxon>
        <taxon>Onygenaceae</taxon>
        <taxon>Uncinocarpus</taxon>
    </lineage>
</organism>